<evidence type="ECO:0000313" key="2">
    <source>
        <dbReference type="Proteomes" id="UP000501240"/>
    </source>
</evidence>
<reference evidence="1 2" key="1">
    <citation type="submission" date="2020-05" db="EMBL/GenBank/DDBJ databases">
        <title>Actinomadura verrucosospora NRRL-B18236 (PFL_A860) Genome sequencing and assembly.</title>
        <authorList>
            <person name="Samborskyy M."/>
        </authorList>
    </citation>
    <scope>NUCLEOTIDE SEQUENCE [LARGE SCALE GENOMIC DNA]</scope>
    <source>
        <strain evidence="1 2">NRRL:B18236</strain>
    </source>
</reference>
<protein>
    <submittedName>
        <fullName evidence="1">Uncharacterized protein</fullName>
    </submittedName>
</protein>
<dbReference type="AlphaFoldDB" id="A0A7D4A4Z8"/>
<gene>
    <name evidence="1" type="ORF">ACTIVE_4306</name>
</gene>
<accession>A0A7D4A4Z8</accession>
<organism evidence="1 2">
    <name type="scientific">Actinomadura verrucosospora</name>
    <dbReference type="NCBI Taxonomy" id="46165"/>
    <lineage>
        <taxon>Bacteria</taxon>
        <taxon>Bacillati</taxon>
        <taxon>Actinomycetota</taxon>
        <taxon>Actinomycetes</taxon>
        <taxon>Streptosporangiales</taxon>
        <taxon>Thermomonosporaceae</taxon>
        <taxon>Actinomadura</taxon>
    </lineage>
</organism>
<keyword evidence="2" id="KW-1185">Reference proteome</keyword>
<dbReference type="EMBL" id="CP053892">
    <property type="protein sequence ID" value="QKG22665.1"/>
    <property type="molecule type" value="Genomic_DNA"/>
</dbReference>
<evidence type="ECO:0000313" key="1">
    <source>
        <dbReference type="EMBL" id="QKG22665.1"/>
    </source>
</evidence>
<dbReference type="Proteomes" id="UP000501240">
    <property type="component" value="Chromosome"/>
</dbReference>
<sequence>MWTSLVAVAGTLLGSLMTHLFQRRNTERAELLTRERQWREERLAAYGAFAGAVVDYRRAQTGRVFGRLEEPNGTAHLEARAESHRLRSAAEHELFRVRLVSDDPELTRCAEQALELTAVVHYADTKEQVRERGGRAEQALDKFITAASVKVRVA</sequence>
<proteinExistence type="predicted"/>
<name>A0A7D4A4Z8_ACTVE</name>